<dbReference type="CDD" id="cd03250">
    <property type="entry name" value="ABCC_MRP_domain1"/>
    <property type="match status" value="1"/>
</dbReference>
<dbReference type="SUPFAM" id="SSF90123">
    <property type="entry name" value="ABC transporter transmembrane region"/>
    <property type="match status" value="2"/>
</dbReference>
<comment type="similarity">
    <text evidence="2">Belongs to the ABC transporter superfamily. ABCC family. Conjugate transporter (TC 3.A.1.208) subfamily.</text>
</comment>
<dbReference type="InterPro" id="IPR003593">
    <property type="entry name" value="AAA+_ATPase"/>
</dbReference>
<reference evidence="12" key="1">
    <citation type="submission" date="2021-06" db="EMBL/GenBank/DDBJ databases">
        <authorList>
            <person name="Kallberg Y."/>
            <person name="Tangrot J."/>
            <person name="Rosling A."/>
        </authorList>
    </citation>
    <scope>NUCLEOTIDE SEQUENCE</scope>
    <source>
        <strain evidence="12">CL551</strain>
    </source>
</reference>
<evidence type="ECO:0000256" key="4">
    <source>
        <dbReference type="ARBA" id="ARBA00022692"/>
    </source>
</evidence>
<dbReference type="CDD" id="cd03244">
    <property type="entry name" value="ABCC_MRP_domain2"/>
    <property type="match status" value="1"/>
</dbReference>
<comment type="subcellular location">
    <subcellularLocation>
        <location evidence="1">Membrane</location>
        <topology evidence="1">Multi-pass membrane protein</topology>
    </subcellularLocation>
</comment>
<keyword evidence="4 9" id="KW-0812">Transmembrane</keyword>
<dbReference type="CDD" id="cd18606">
    <property type="entry name" value="ABC_6TM_YOR1_D2_like"/>
    <property type="match status" value="1"/>
</dbReference>
<feature type="transmembrane region" description="Helical" evidence="9">
    <location>
        <begin position="793"/>
        <end position="819"/>
    </location>
</feature>
<accession>A0A9N8Z8X9</accession>
<feature type="domain" description="ABC transporter" evidence="10">
    <location>
        <begin position="1068"/>
        <end position="1327"/>
    </location>
</feature>
<evidence type="ECO:0000313" key="12">
    <source>
        <dbReference type="EMBL" id="CAG8477229.1"/>
    </source>
</evidence>
<dbReference type="FunFam" id="1.20.1560.10:FF:000006">
    <property type="entry name" value="ATP-binding cassette, sub-family C (CFTR/MRP), member 9"/>
    <property type="match status" value="1"/>
</dbReference>
<feature type="transmembrane region" description="Helical" evidence="9">
    <location>
        <begin position="106"/>
        <end position="125"/>
    </location>
</feature>
<dbReference type="SUPFAM" id="SSF52540">
    <property type="entry name" value="P-loop containing nucleoside triphosphate hydrolases"/>
    <property type="match status" value="2"/>
</dbReference>
<protein>
    <submittedName>
        <fullName evidence="12">5400_t:CDS:1</fullName>
    </submittedName>
</protein>
<dbReference type="GO" id="GO:0016020">
    <property type="term" value="C:membrane"/>
    <property type="evidence" value="ECO:0007669"/>
    <property type="project" value="UniProtKB-SubCell"/>
</dbReference>
<feature type="transmembrane region" description="Helical" evidence="9">
    <location>
        <begin position="722"/>
        <end position="744"/>
    </location>
</feature>
<dbReference type="GO" id="GO:0005524">
    <property type="term" value="F:ATP binding"/>
    <property type="evidence" value="ECO:0007669"/>
    <property type="project" value="UniProtKB-KW"/>
</dbReference>
<name>A0A9N8Z8X9_9GLOM</name>
<keyword evidence="6" id="KW-0067">ATP-binding</keyword>
<keyword evidence="3" id="KW-0813">Transport</keyword>
<feature type="transmembrane region" description="Helical" evidence="9">
    <location>
        <begin position="318"/>
        <end position="340"/>
    </location>
</feature>
<sequence>MFWKKKNQPPVKNSEKIIPEAGASIFSKVFLVWLNELLRIGYNKPLEKEDLYQLDDERLAKTLADKFENEWNKELQKLKKGKKPSLILALNRVIGFKYWIAGLTRFIAYLLQVLSPLAIQAIIIFSTESIQSNNNDDAPPIYKGVLLATILFLMLQIYTISSIICLYLSTECGILARTILIAAIYRKALVLSGKARGIFTTGKITNLMSTDTTRIDWVAIYSHLLWATPLILSIALALLILNIGLSALAGFGLMVIATPLQGKVMQALVNIRKKASKMTDERVKITGEILQGIRVIKYYAWEDSVIDNIERIRTTEIWYIRVLLIIRSIVMGISAVLPIFASVLSFIIFVLTGGVLTPDIVFSSLALFNVVRFPIKVFPVVISGMTDAWVAFDRIQEYLMAEEIEYLPPIDTTSDSAITVKNGEFMWEKTPSSDEEFEIIEFSEISIPTDNPELPKSSQSPLSQLRLRDINIRIPRGAHVAVVGSVGSGKSSLLSALVGEMKKMSGEVTFGGSVGYCSQNAWIQNSTVKDNILFGRAFDEQRYAKVIKDCCLEPDLESFPAGDMTAIGEKGINLSGGQKQRISIARAIYFDADIVLLDDPLSAVDSHVSNYLFTNCFQGTLSKKTLILVTHKLNILSQLDYILYMENGKIVEQGNYEELIRNGKNFSKLIEGYGKSEDVEKRVVDYEDLTSDANKRKSLLVYEKDSMTQEERLVGAVKMEIYYSYIKAAGGLCLIPGVTLGLHLKICRFMLEFLKPKISANYYYISQSRGNLWLSYWTSDKFQLSTEIYMEIYAAWGVSEGIFSILVGVSLSLATLSAARNLHRKALKRVLTAPIGFFDTTPIGRILNRFSKDIDTCDNIITQPLQLFLYTIADICGIFILVTVVFVYFLVPAVPLFFLYYYYSNYFRYSNRELIRLVSILRASLYAQFTESLTGLPIIRAYRLQETFLRKNEQCLDDENRAYIPYNAVNKWLYIRVESIANLLIYVASLLCVYERFNVDPSIVGVILSYSMVVTGDFSWCIRQVSDVETATNSVERLLYYIENVKSEPDPIIPGHRPPPEWPTKGEIVIKDLVMKYGPEKPPVIKEISLHIKGSEKIGIVGRTGCGKSTLATSFFRFIEPASGQIIIDGIDITTIGLKDLRRKITIIPQDPVLFNGTIRSNLDPFNLHDDQSLYNALRRAHLFDDEYIAEKRRVFREEDENSRLLFSSQRFSHQKIHLDLKVHEHGRNFSQGQQQLIALARALVRRSKIIIMDEATASVDFRTDHLIQETIREEFSEATVITIAHRLRTVMDYDRVLVLDNGKVVEFESPHLLLQNQKSMFKQMCEFSGEFEELMKIAKQKFEKKATRRRK</sequence>
<evidence type="ECO:0000256" key="7">
    <source>
        <dbReference type="ARBA" id="ARBA00022989"/>
    </source>
</evidence>
<dbReference type="GO" id="GO:0140359">
    <property type="term" value="F:ABC-type transporter activity"/>
    <property type="evidence" value="ECO:0007669"/>
    <property type="project" value="InterPro"/>
</dbReference>
<evidence type="ECO:0000256" key="5">
    <source>
        <dbReference type="ARBA" id="ARBA00022741"/>
    </source>
</evidence>
<dbReference type="PROSITE" id="PS50893">
    <property type="entry name" value="ABC_TRANSPORTER_2"/>
    <property type="match status" value="2"/>
</dbReference>
<dbReference type="PANTHER" id="PTHR24223">
    <property type="entry name" value="ATP-BINDING CASSETTE SUB-FAMILY C"/>
    <property type="match status" value="1"/>
</dbReference>
<dbReference type="InterPro" id="IPR011527">
    <property type="entry name" value="ABC1_TM_dom"/>
</dbReference>
<keyword evidence="7 9" id="KW-1133">Transmembrane helix</keyword>
<evidence type="ECO:0000256" key="2">
    <source>
        <dbReference type="ARBA" id="ARBA00009726"/>
    </source>
</evidence>
<keyword evidence="5" id="KW-0547">Nucleotide-binding</keyword>
<dbReference type="Gene3D" id="1.20.1560.10">
    <property type="entry name" value="ABC transporter type 1, transmembrane domain"/>
    <property type="match status" value="2"/>
</dbReference>
<gene>
    <name evidence="12" type="ORF">AMORRO_LOCUS2133</name>
</gene>
<feature type="transmembrane region" description="Helical" evidence="9">
    <location>
        <begin position="875"/>
        <end position="903"/>
    </location>
</feature>
<dbReference type="FunFam" id="3.40.50.300:FF:000565">
    <property type="entry name" value="ABC bile acid transporter"/>
    <property type="match status" value="1"/>
</dbReference>
<comment type="caution">
    <text evidence="12">The sequence shown here is derived from an EMBL/GenBank/DDBJ whole genome shotgun (WGS) entry which is preliminary data.</text>
</comment>
<dbReference type="FunFam" id="1.20.1560.10:FF:000010">
    <property type="entry name" value="Multidrug resistance-associated ABC transporter"/>
    <property type="match status" value="1"/>
</dbReference>
<dbReference type="OrthoDB" id="6500128at2759"/>
<evidence type="ECO:0000256" key="9">
    <source>
        <dbReference type="SAM" id="Phobius"/>
    </source>
</evidence>
<dbReference type="InterPro" id="IPR050173">
    <property type="entry name" value="ABC_transporter_C-like"/>
</dbReference>
<feature type="domain" description="ABC transmembrane type-1" evidence="11">
    <location>
        <begin position="792"/>
        <end position="1030"/>
    </location>
</feature>
<feature type="transmembrane region" description="Helical" evidence="9">
    <location>
        <begin position="145"/>
        <end position="168"/>
    </location>
</feature>
<evidence type="ECO:0000259" key="11">
    <source>
        <dbReference type="PROSITE" id="PS50929"/>
    </source>
</evidence>
<feature type="transmembrane region" description="Helical" evidence="9">
    <location>
        <begin position="346"/>
        <end position="368"/>
    </location>
</feature>
<dbReference type="Pfam" id="PF00664">
    <property type="entry name" value="ABC_membrane"/>
    <property type="match status" value="2"/>
</dbReference>
<dbReference type="FunFam" id="3.40.50.300:FF:000997">
    <property type="entry name" value="Multidrug resistance-associated protein 1"/>
    <property type="match status" value="1"/>
</dbReference>
<dbReference type="Gene3D" id="3.40.50.300">
    <property type="entry name" value="P-loop containing nucleotide triphosphate hydrolases"/>
    <property type="match status" value="2"/>
</dbReference>
<evidence type="ECO:0000256" key="8">
    <source>
        <dbReference type="ARBA" id="ARBA00023136"/>
    </source>
</evidence>
<dbReference type="Proteomes" id="UP000789342">
    <property type="component" value="Unassembled WGS sequence"/>
</dbReference>
<feature type="transmembrane region" description="Helical" evidence="9">
    <location>
        <begin position="247"/>
        <end position="269"/>
    </location>
</feature>
<dbReference type="PANTHER" id="PTHR24223:SF456">
    <property type="entry name" value="MULTIDRUG RESISTANCE-ASSOCIATED PROTEIN LETHAL(2)03659"/>
    <property type="match status" value="1"/>
</dbReference>
<evidence type="ECO:0000256" key="6">
    <source>
        <dbReference type="ARBA" id="ARBA00022840"/>
    </source>
</evidence>
<keyword evidence="8 9" id="KW-0472">Membrane</keyword>
<feature type="domain" description="ABC transporter" evidence="10">
    <location>
        <begin position="449"/>
        <end position="672"/>
    </location>
</feature>
<dbReference type="SMART" id="SM00382">
    <property type="entry name" value="AAA"/>
    <property type="match status" value="2"/>
</dbReference>
<dbReference type="InterPro" id="IPR027417">
    <property type="entry name" value="P-loop_NTPase"/>
</dbReference>
<organism evidence="12 13">
    <name type="scientific">Acaulospora morrowiae</name>
    <dbReference type="NCBI Taxonomy" id="94023"/>
    <lineage>
        <taxon>Eukaryota</taxon>
        <taxon>Fungi</taxon>
        <taxon>Fungi incertae sedis</taxon>
        <taxon>Mucoromycota</taxon>
        <taxon>Glomeromycotina</taxon>
        <taxon>Glomeromycetes</taxon>
        <taxon>Diversisporales</taxon>
        <taxon>Acaulosporaceae</taxon>
        <taxon>Acaulospora</taxon>
    </lineage>
</organism>
<evidence type="ECO:0000313" key="13">
    <source>
        <dbReference type="Proteomes" id="UP000789342"/>
    </source>
</evidence>
<feature type="transmembrane region" description="Helical" evidence="9">
    <location>
        <begin position="218"/>
        <end position="241"/>
    </location>
</feature>
<dbReference type="GO" id="GO:0016887">
    <property type="term" value="F:ATP hydrolysis activity"/>
    <property type="evidence" value="ECO:0007669"/>
    <property type="project" value="InterPro"/>
</dbReference>
<dbReference type="InterPro" id="IPR036640">
    <property type="entry name" value="ABC1_TM_sf"/>
</dbReference>
<dbReference type="PROSITE" id="PS00211">
    <property type="entry name" value="ABC_TRANSPORTER_1"/>
    <property type="match status" value="2"/>
</dbReference>
<feature type="domain" description="ABC transmembrane type-1" evidence="11">
    <location>
        <begin position="99"/>
        <end position="387"/>
    </location>
</feature>
<dbReference type="PROSITE" id="PS50929">
    <property type="entry name" value="ABC_TM1F"/>
    <property type="match status" value="2"/>
</dbReference>
<evidence type="ECO:0000259" key="10">
    <source>
        <dbReference type="PROSITE" id="PS50893"/>
    </source>
</evidence>
<dbReference type="InterPro" id="IPR003439">
    <property type="entry name" value="ABC_transporter-like_ATP-bd"/>
</dbReference>
<dbReference type="CDD" id="cd18597">
    <property type="entry name" value="ABC_6TM_YOR1_D1_like"/>
    <property type="match status" value="1"/>
</dbReference>
<evidence type="ECO:0000256" key="1">
    <source>
        <dbReference type="ARBA" id="ARBA00004141"/>
    </source>
</evidence>
<dbReference type="InterPro" id="IPR017871">
    <property type="entry name" value="ABC_transporter-like_CS"/>
</dbReference>
<evidence type="ECO:0000256" key="3">
    <source>
        <dbReference type="ARBA" id="ARBA00022448"/>
    </source>
</evidence>
<dbReference type="Pfam" id="PF00005">
    <property type="entry name" value="ABC_tran"/>
    <property type="match status" value="2"/>
</dbReference>
<keyword evidence="13" id="KW-1185">Reference proteome</keyword>
<dbReference type="EMBL" id="CAJVPV010000872">
    <property type="protein sequence ID" value="CAG8477229.1"/>
    <property type="molecule type" value="Genomic_DNA"/>
</dbReference>
<proteinExistence type="inferred from homology"/>